<reference evidence="7" key="2">
    <citation type="submission" date="2024-08" db="UniProtKB">
        <authorList>
            <consortium name="EnsemblMetazoa"/>
        </authorList>
    </citation>
    <scope>IDENTIFICATION</scope>
</reference>
<dbReference type="Gene3D" id="2.60.40.790">
    <property type="match status" value="1"/>
</dbReference>
<keyword evidence="8" id="KW-1185">Reference proteome</keyword>
<gene>
    <name evidence="7" type="primary">109537942</name>
    <name evidence="6" type="ORF">D910_11983</name>
    <name evidence="5" type="ORF">YQE_06645</name>
</gene>
<evidence type="ECO:0000313" key="8">
    <source>
        <dbReference type="Proteomes" id="UP000019118"/>
    </source>
</evidence>
<evidence type="ECO:0000256" key="1">
    <source>
        <dbReference type="ARBA" id="ARBA00005607"/>
    </source>
</evidence>
<reference evidence="8 9" key="1">
    <citation type="journal article" date="2013" name="Genome Biol.">
        <title>Draft genome of the mountain pine beetle, Dendroctonus ponderosae Hopkins, a major forest pest.</title>
        <authorList>
            <person name="Keeling C.I."/>
            <person name="Yuen M.M."/>
            <person name="Liao N.Y."/>
            <person name="Docking T.R."/>
            <person name="Chan S.K."/>
            <person name="Taylor G.A."/>
            <person name="Palmquist D.L."/>
            <person name="Jackman S.D."/>
            <person name="Nguyen A."/>
            <person name="Li M."/>
            <person name="Henderson H."/>
            <person name="Janes J.K."/>
            <person name="Zhao Y."/>
            <person name="Pandoh P."/>
            <person name="Moore R."/>
            <person name="Sperling F.A."/>
            <person name="Huber D.P."/>
            <person name="Birol I."/>
            <person name="Jones S.J."/>
            <person name="Bohlmann J."/>
        </authorList>
    </citation>
    <scope>NUCLEOTIDE SEQUENCE</scope>
</reference>
<feature type="region of interest" description="Disordered" evidence="3">
    <location>
        <begin position="409"/>
        <end position="452"/>
    </location>
</feature>
<dbReference type="SUPFAM" id="SSF49764">
    <property type="entry name" value="HSP20-like chaperones"/>
    <property type="match status" value="1"/>
</dbReference>
<evidence type="ECO:0000259" key="4">
    <source>
        <dbReference type="PROSITE" id="PS51203"/>
    </source>
</evidence>
<dbReference type="Pfam" id="PF21413">
    <property type="entry name" value="SHQ1-like_CS"/>
    <property type="match status" value="1"/>
</dbReference>
<proteinExistence type="inferred from homology"/>
<dbReference type="InterPro" id="IPR008978">
    <property type="entry name" value="HSP20-like_chaperone"/>
</dbReference>
<comment type="similarity">
    <text evidence="1">Belongs to the SHQ1 family.</text>
</comment>
<dbReference type="KEGG" id="dpa:109537942"/>
<dbReference type="GO" id="GO:0051082">
    <property type="term" value="F:unfolded protein binding"/>
    <property type="evidence" value="ECO:0007669"/>
    <property type="project" value="TreeGrafter"/>
</dbReference>
<dbReference type="EnsemblMetazoa" id="XM_019904932.1">
    <property type="protein sequence ID" value="XP_019760491.1"/>
    <property type="gene ID" value="LOC109537942"/>
</dbReference>
<dbReference type="OMA" id="HNIESAW"/>
<dbReference type="Proteomes" id="UP000019118">
    <property type="component" value="Unassembled WGS sequence"/>
</dbReference>
<dbReference type="STRING" id="77166.N6T981"/>
<evidence type="ECO:0000313" key="7">
    <source>
        <dbReference type="EnsemblMetazoa" id="XP_019760491.1"/>
    </source>
</evidence>
<dbReference type="InterPro" id="IPR007009">
    <property type="entry name" value="Shq1_C"/>
</dbReference>
<dbReference type="EMBL" id="KB632399">
    <property type="protein sequence ID" value="ERL94709.1"/>
    <property type="molecule type" value="Genomic_DNA"/>
</dbReference>
<evidence type="ECO:0000256" key="2">
    <source>
        <dbReference type="ARBA" id="ARBA00013750"/>
    </source>
</evidence>
<evidence type="ECO:0000313" key="5">
    <source>
        <dbReference type="EMBL" id="ENN76804.1"/>
    </source>
</evidence>
<feature type="compositionally biased region" description="Acidic residues" evidence="3">
    <location>
        <begin position="409"/>
        <end position="418"/>
    </location>
</feature>
<dbReference type="Pfam" id="PF04925">
    <property type="entry name" value="SHQ1"/>
    <property type="match status" value="1"/>
</dbReference>
<feature type="domain" description="CS" evidence="4">
    <location>
        <begin position="1"/>
        <end position="89"/>
    </location>
</feature>
<dbReference type="OrthoDB" id="73639at2759"/>
<dbReference type="GO" id="GO:0000493">
    <property type="term" value="P:box H/ACA snoRNP assembly"/>
    <property type="evidence" value="ECO:0007669"/>
    <property type="project" value="InterPro"/>
</dbReference>
<dbReference type="PANTHER" id="PTHR12967:SF0">
    <property type="entry name" value="PROTEIN SHQ1 HOMOLOG"/>
    <property type="match status" value="1"/>
</dbReference>
<dbReference type="AlphaFoldDB" id="N6T981"/>
<dbReference type="GO" id="GO:0005654">
    <property type="term" value="C:nucleoplasm"/>
    <property type="evidence" value="ECO:0007669"/>
    <property type="project" value="TreeGrafter"/>
</dbReference>
<protein>
    <recommendedName>
        <fullName evidence="2">Protein SHQ1 homolog</fullName>
    </recommendedName>
</protein>
<evidence type="ECO:0000256" key="3">
    <source>
        <dbReference type="SAM" id="MobiDB-lite"/>
    </source>
</evidence>
<evidence type="ECO:0000313" key="6">
    <source>
        <dbReference type="EMBL" id="ERL94709.1"/>
    </source>
</evidence>
<dbReference type="EMBL" id="KB740967">
    <property type="protein sequence ID" value="ENN76804.1"/>
    <property type="molecule type" value="Genomic_DNA"/>
</dbReference>
<accession>N6T981</accession>
<dbReference type="InterPro" id="IPR039742">
    <property type="entry name" value="Shq1"/>
</dbReference>
<dbReference type="PANTHER" id="PTHR12967">
    <property type="entry name" value="PROTEIN SHQ1 HOMOLOG"/>
    <property type="match status" value="1"/>
</dbReference>
<dbReference type="CDD" id="cd06463">
    <property type="entry name" value="p23_like"/>
    <property type="match status" value="1"/>
</dbReference>
<dbReference type="InterPro" id="IPR048696">
    <property type="entry name" value="SHQ1-like_CS"/>
</dbReference>
<dbReference type="GO" id="GO:0005737">
    <property type="term" value="C:cytoplasm"/>
    <property type="evidence" value="ECO:0007669"/>
    <property type="project" value="TreeGrafter"/>
</dbReference>
<name>N6T981_DENPD</name>
<dbReference type="InterPro" id="IPR007052">
    <property type="entry name" value="CS_dom"/>
</dbReference>
<feature type="non-terminal residue" evidence="5">
    <location>
        <position position="1"/>
    </location>
</feature>
<dbReference type="Proteomes" id="UP000030742">
    <property type="component" value="Unassembled WGS sequence"/>
</dbReference>
<evidence type="ECO:0000313" key="9">
    <source>
        <dbReference type="Proteomes" id="UP000030742"/>
    </source>
</evidence>
<dbReference type="PROSITE" id="PS51203">
    <property type="entry name" value="CS"/>
    <property type="match status" value="1"/>
</dbReference>
<sequence>MITPRFHLSQDENSVTISIRAPYCSLSQLEIDVDEEVFLFSSKPYYLRLTLPGKIVEDERSKSSFDTDSGEFLFTYHKEQPGEYFKDLELITKLLTVKVDAHCEKGTIPIEVISEHDTEPGESIVSNPEFGYGFALRNSNDFMKVSSAFDDIFEVNPCEVSLKERRKLRIQYEQGKFNMDHYMADFIDNDQICEVISQKFSLGEKQDSSFSFTEMELDFLKDLPNKQYNLSMEQIAYCQNGLIDLLFAYCYDQRITEFEGNSESSWDINKLAATLCWFEGFAKPKAAIISAFRRSLIYPLYRHFELSQTVFNDLKTLISSNIKEIVRVLIKIYNIFLHGDRYIINQIFIKDYIIYVMKWDSDLWNKTVQEVTTLKVAKVDLGLNLMEIEDGFIPHCEFAALTINDDSDHDASDSDDYSSSDGSTDDSSSSDDSSECESCCGETIDGKHLIPH</sequence>
<dbReference type="HOGENOM" id="CLU_030217_0_0_1"/>
<organism evidence="5">
    <name type="scientific">Dendroctonus ponderosae</name>
    <name type="common">Mountain pine beetle</name>
    <dbReference type="NCBI Taxonomy" id="77166"/>
    <lineage>
        <taxon>Eukaryota</taxon>
        <taxon>Metazoa</taxon>
        <taxon>Ecdysozoa</taxon>
        <taxon>Arthropoda</taxon>
        <taxon>Hexapoda</taxon>
        <taxon>Insecta</taxon>
        <taxon>Pterygota</taxon>
        <taxon>Neoptera</taxon>
        <taxon>Endopterygota</taxon>
        <taxon>Coleoptera</taxon>
        <taxon>Polyphaga</taxon>
        <taxon>Cucujiformia</taxon>
        <taxon>Curculionidae</taxon>
        <taxon>Scolytinae</taxon>
        <taxon>Dendroctonus</taxon>
    </lineage>
</organism>